<sequence>MRRKFLWSACIAVTACASLWAADWPSVGGNPQRDGWARNDKYLSKDNITKGQVKLLYKFKFPNTAVGLDALSTPIDLTNLIGWAGFKELLFVGGSSNALYSIDSDLGEKYFETKFDVKPSGTPSALCSGGQTASVVMPGNSMGRRGFGGGGFQRPQPYVWAVSSDGMLRAARQQDGDAKYIAPVQFVPAGSKVSGLNTNNNVIYASTVDGCAGPNGLYAATLTPPVLPDMPDKPLVKPAEYAVTSFMTNGSGFSGPGGVTIGSKGMLYGMIAEGKGDVAGEYNDTVVALDPKTLEVKDYFTPSSKAPALKKGIAAPGVTPALFQWKGKDVLVAGGRDGKLYLLDGDSLGGSDHKTPLAVSDVVVAPDTDFGGNGIYGTFATWEDEANGNARWLYASIRGAAAAKTGANGPAPTGSIVAFKIEEKDGKPTFVQQWVSRDLISPAGPVISNGLLLALSTGESPRLAKKDGSAYSVAEVEKASKPATLYMLDVATGKQLWSSGTQITSFSHVELGYANGRAYVSTHDNTVYAFGVPTER</sequence>
<proteinExistence type="predicted"/>
<name>A0A5B9E868_9BACT</name>
<feature type="chain" id="PRO_5022826205" description="PQQ-binding-like beta-propeller repeat protein" evidence="1">
    <location>
        <begin position="22"/>
        <end position="536"/>
    </location>
</feature>
<dbReference type="Proteomes" id="UP000321820">
    <property type="component" value="Chromosome"/>
</dbReference>
<evidence type="ECO:0000313" key="3">
    <source>
        <dbReference type="Proteomes" id="UP000321820"/>
    </source>
</evidence>
<organism evidence="2 3">
    <name type="scientific">Terriglobus albidus</name>
    <dbReference type="NCBI Taxonomy" id="1592106"/>
    <lineage>
        <taxon>Bacteria</taxon>
        <taxon>Pseudomonadati</taxon>
        <taxon>Acidobacteriota</taxon>
        <taxon>Terriglobia</taxon>
        <taxon>Terriglobales</taxon>
        <taxon>Acidobacteriaceae</taxon>
        <taxon>Terriglobus</taxon>
    </lineage>
</organism>
<dbReference type="SUPFAM" id="SSF50998">
    <property type="entry name" value="Quinoprotein alcohol dehydrogenase-like"/>
    <property type="match status" value="2"/>
</dbReference>
<evidence type="ECO:0008006" key="4">
    <source>
        <dbReference type="Google" id="ProtNLM"/>
    </source>
</evidence>
<gene>
    <name evidence="2" type="ORF">FTW19_01705</name>
</gene>
<accession>A0A5B9E868</accession>
<dbReference type="EMBL" id="CP042806">
    <property type="protein sequence ID" value="QEE26830.1"/>
    <property type="molecule type" value="Genomic_DNA"/>
</dbReference>
<dbReference type="PROSITE" id="PS51257">
    <property type="entry name" value="PROKAR_LIPOPROTEIN"/>
    <property type="match status" value="1"/>
</dbReference>
<dbReference type="KEGG" id="talb:FTW19_01705"/>
<dbReference type="InterPro" id="IPR011047">
    <property type="entry name" value="Quinoprotein_ADH-like_sf"/>
</dbReference>
<reference evidence="2 3" key="1">
    <citation type="submission" date="2019-08" db="EMBL/GenBank/DDBJ databases">
        <title>Complete genome sequence of Terriglobus albidus strain ORNL.</title>
        <authorList>
            <person name="Podar M."/>
        </authorList>
    </citation>
    <scope>NUCLEOTIDE SEQUENCE [LARGE SCALE GENOMIC DNA]</scope>
    <source>
        <strain evidence="2 3">ORNL</strain>
    </source>
</reference>
<keyword evidence="1" id="KW-0732">Signal</keyword>
<evidence type="ECO:0000256" key="1">
    <source>
        <dbReference type="SAM" id="SignalP"/>
    </source>
</evidence>
<dbReference type="InterPro" id="IPR015943">
    <property type="entry name" value="WD40/YVTN_repeat-like_dom_sf"/>
</dbReference>
<dbReference type="AlphaFoldDB" id="A0A5B9E868"/>
<dbReference type="OrthoDB" id="101143at2"/>
<dbReference type="RefSeq" id="WP_147645980.1">
    <property type="nucleotide sequence ID" value="NZ_CP042806.1"/>
</dbReference>
<evidence type="ECO:0000313" key="2">
    <source>
        <dbReference type="EMBL" id="QEE26830.1"/>
    </source>
</evidence>
<feature type="signal peptide" evidence="1">
    <location>
        <begin position="1"/>
        <end position="21"/>
    </location>
</feature>
<dbReference type="Gene3D" id="2.130.10.10">
    <property type="entry name" value="YVTN repeat-like/Quinoprotein amine dehydrogenase"/>
    <property type="match status" value="1"/>
</dbReference>
<keyword evidence="3" id="KW-1185">Reference proteome</keyword>
<protein>
    <recommendedName>
        <fullName evidence="4">PQQ-binding-like beta-propeller repeat protein</fullName>
    </recommendedName>
</protein>